<proteinExistence type="predicted"/>
<evidence type="ECO:0000313" key="1">
    <source>
        <dbReference type="EMBL" id="ARF10886.1"/>
    </source>
</evidence>
<reference evidence="1" key="1">
    <citation type="journal article" date="2017" name="Science">
        <title>Giant viruses with an expanded complement of translation system components.</title>
        <authorList>
            <person name="Schulz F."/>
            <person name="Yutin N."/>
            <person name="Ivanova N.N."/>
            <person name="Ortega D.R."/>
            <person name="Lee T.K."/>
            <person name="Vierheilig J."/>
            <person name="Daims H."/>
            <person name="Horn M."/>
            <person name="Wagner M."/>
            <person name="Jensen G.J."/>
            <person name="Kyrpides N.C."/>
            <person name="Koonin E.V."/>
            <person name="Woyke T."/>
        </authorList>
    </citation>
    <scope>NUCLEOTIDE SEQUENCE</scope>
    <source>
        <strain evidence="1">HKV1</strain>
    </source>
</reference>
<keyword evidence="1" id="KW-0396">Initiation factor</keyword>
<dbReference type="SUPFAM" id="SSF47954">
    <property type="entry name" value="Cyclin-like"/>
    <property type="match status" value="2"/>
</dbReference>
<dbReference type="EMBL" id="KY684105">
    <property type="protein sequence ID" value="ARF10886.1"/>
    <property type="molecule type" value="Genomic_DNA"/>
</dbReference>
<accession>A0A1V0SGM8</accession>
<protein>
    <submittedName>
        <fullName evidence="1">Transcription initiation factor IIB</fullName>
    </submittedName>
</protein>
<sequence length="355" mass="40672">MDILDNIVNYTDDMLFDKADELDIFLKESNNNIKMIDINDNNDKQLNCIKCINDDIILIDGNNICKKCGKLVSRSIEIGKNLFEHNNGYTLISTTLMPVNNNGSCGYTKTNSFNVNNFDITKDTRNIYQASKKIREICQMAKFSKKIEDTAKIMYISLKQDMKNMNKNTSRRDKKKNNLIAICLKEACISNKNLCNNKDFAKYCNIDPKELTKGSKMYAKLVRSNDNQPTRITCLDYIPKLCEDLLMDNVYMEEALKIAKNINKLYLCSNFVAPTVAPSVILIVIYKYNLPIPIKTLSQHSATSVPTINKCYNKISPYINIVVNDIKTDNILKQIYKKNIPKPSLFTNMYLNCLC</sequence>
<dbReference type="InterPro" id="IPR036915">
    <property type="entry name" value="Cyclin-like_sf"/>
</dbReference>
<keyword evidence="1" id="KW-0648">Protein biosynthesis</keyword>
<dbReference type="CDD" id="cd00043">
    <property type="entry name" value="CYCLIN_SF"/>
    <property type="match status" value="2"/>
</dbReference>
<name>A0A1V0SGM8_9VIRU</name>
<dbReference type="Gene3D" id="1.10.472.10">
    <property type="entry name" value="Cyclin-like"/>
    <property type="match status" value="2"/>
</dbReference>
<organism evidence="1">
    <name type="scientific">Hokovirus HKV1</name>
    <dbReference type="NCBI Taxonomy" id="1977638"/>
    <lineage>
        <taxon>Viruses</taxon>
        <taxon>Varidnaviria</taxon>
        <taxon>Bamfordvirae</taxon>
        <taxon>Nucleocytoviricota</taxon>
        <taxon>Megaviricetes</taxon>
        <taxon>Imitervirales</taxon>
        <taxon>Mimiviridae</taxon>
        <taxon>Klosneuvirinae</taxon>
        <taxon>Hokovirus</taxon>
    </lineage>
</organism>
<gene>
    <name evidence="1" type="ORF">Hokovirus_3_159</name>
</gene>